<evidence type="ECO:0000256" key="5">
    <source>
        <dbReference type="ARBA" id="ARBA00038306"/>
    </source>
</evidence>
<dbReference type="GO" id="GO:0009279">
    <property type="term" value="C:cell outer membrane"/>
    <property type="evidence" value="ECO:0007669"/>
    <property type="project" value="UniProtKB-SubCell"/>
</dbReference>
<name>A0A8J6Q0G6_9HYPH</name>
<dbReference type="Pfam" id="PF13505">
    <property type="entry name" value="OMP_b-brl"/>
    <property type="match status" value="1"/>
</dbReference>
<comment type="similarity">
    <text evidence="5">Belongs to the Omp25/RopB family.</text>
</comment>
<dbReference type="EMBL" id="JACVVX010000001">
    <property type="protein sequence ID" value="MBD0413930.1"/>
    <property type="molecule type" value="Genomic_DNA"/>
</dbReference>
<evidence type="ECO:0000259" key="7">
    <source>
        <dbReference type="Pfam" id="PF13505"/>
    </source>
</evidence>
<feature type="signal peptide" evidence="6">
    <location>
        <begin position="1"/>
        <end position="20"/>
    </location>
</feature>
<keyword evidence="4" id="KW-0998">Cell outer membrane</keyword>
<gene>
    <name evidence="8" type="ORF">ICI42_04610</name>
</gene>
<reference evidence="8" key="1">
    <citation type="submission" date="2020-09" db="EMBL/GenBank/DDBJ databases">
        <title>Genome seq and assembly of Tianweitania sp.</title>
        <authorList>
            <person name="Chhetri G."/>
        </authorList>
    </citation>
    <scope>NUCLEOTIDE SEQUENCE</scope>
    <source>
        <strain evidence="8">Rool2</strain>
    </source>
</reference>
<evidence type="ECO:0000256" key="4">
    <source>
        <dbReference type="ARBA" id="ARBA00023237"/>
    </source>
</evidence>
<organism evidence="8 9">
    <name type="scientific">Oryzicola mucosus</name>
    <dbReference type="NCBI Taxonomy" id="2767425"/>
    <lineage>
        <taxon>Bacteria</taxon>
        <taxon>Pseudomonadati</taxon>
        <taxon>Pseudomonadota</taxon>
        <taxon>Alphaproteobacteria</taxon>
        <taxon>Hyphomicrobiales</taxon>
        <taxon>Phyllobacteriaceae</taxon>
        <taxon>Oryzicola</taxon>
    </lineage>
</organism>
<dbReference type="Gene3D" id="2.40.160.20">
    <property type="match status" value="1"/>
</dbReference>
<dbReference type="PANTHER" id="PTHR34001:SF3">
    <property type="entry name" value="BLL7405 PROTEIN"/>
    <property type="match status" value="1"/>
</dbReference>
<evidence type="ECO:0000313" key="9">
    <source>
        <dbReference type="Proteomes" id="UP000643405"/>
    </source>
</evidence>
<evidence type="ECO:0000256" key="6">
    <source>
        <dbReference type="SAM" id="SignalP"/>
    </source>
</evidence>
<accession>A0A8J6Q0G6</accession>
<dbReference type="InterPro" id="IPR027385">
    <property type="entry name" value="Beta-barrel_OMP"/>
</dbReference>
<dbReference type="Proteomes" id="UP000643405">
    <property type="component" value="Unassembled WGS sequence"/>
</dbReference>
<evidence type="ECO:0000256" key="1">
    <source>
        <dbReference type="ARBA" id="ARBA00004442"/>
    </source>
</evidence>
<feature type="chain" id="PRO_5035238440" evidence="6">
    <location>
        <begin position="21"/>
        <end position="239"/>
    </location>
</feature>
<sequence>MKRILLATGLILSTTAAAFAADAVVYEPVAAAEIVQTGFVWTGGYVGLQAGYAWGKGRTWSNEEPVSFDVDPDGFIGGIYAGYNYQAANGFVLGIDADATYTDVKGHLSVTDPDPEPDEPLDSATITQELRWSGAVRGRVGYAMDRFLPYVAGGVAFGRIKTFGVDDELGVPFDLGTKTHVGWTVGAGAEYAFTDNVIGRAEYRYTDFGKEEYAGNEDIDSHTTKLKTHDVRLGVAFKF</sequence>
<dbReference type="InterPro" id="IPR011250">
    <property type="entry name" value="OMP/PagP_B-barrel"/>
</dbReference>
<dbReference type="PANTHER" id="PTHR34001">
    <property type="entry name" value="BLL7405 PROTEIN"/>
    <property type="match status" value="1"/>
</dbReference>
<evidence type="ECO:0000256" key="3">
    <source>
        <dbReference type="ARBA" id="ARBA00023136"/>
    </source>
</evidence>
<evidence type="ECO:0000256" key="2">
    <source>
        <dbReference type="ARBA" id="ARBA00022729"/>
    </source>
</evidence>
<feature type="domain" description="Outer membrane protein beta-barrel" evidence="7">
    <location>
        <begin position="41"/>
        <end position="239"/>
    </location>
</feature>
<comment type="caution">
    <text evidence="8">The sequence shown here is derived from an EMBL/GenBank/DDBJ whole genome shotgun (WGS) entry which is preliminary data.</text>
</comment>
<dbReference type="InterPro" id="IPR051692">
    <property type="entry name" value="OMP-like"/>
</dbReference>
<dbReference type="AlphaFoldDB" id="A0A8J6Q0G6"/>
<proteinExistence type="inferred from homology"/>
<comment type="subcellular location">
    <subcellularLocation>
        <location evidence="1">Cell outer membrane</location>
    </subcellularLocation>
</comment>
<dbReference type="RefSeq" id="WP_188163323.1">
    <property type="nucleotide sequence ID" value="NZ_JACVVX010000001.1"/>
</dbReference>
<protein>
    <submittedName>
        <fullName evidence="8">Porin family protein</fullName>
    </submittedName>
</protein>
<dbReference type="SUPFAM" id="SSF56925">
    <property type="entry name" value="OMPA-like"/>
    <property type="match status" value="1"/>
</dbReference>
<evidence type="ECO:0000313" key="8">
    <source>
        <dbReference type="EMBL" id="MBD0413930.1"/>
    </source>
</evidence>
<keyword evidence="9" id="KW-1185">Reference proteome</keyword>
<keyword evidence="2 6" id="KW-0732">Signal</keyword>
<keyword evidence="3" id="KW-0472">Membrane</keyword>